<dbReference type="SUPFAM" id="SSF53850">
    <property type="entry name" value="Periplasmic binding protein-like II"/>
    <property type="match status" value="1"/>
</dbReference>
<dbReference type="RefSeq" id="WP_142893955.1">
    <property type="nucleotide sequence ID" value="NZ_ML660052.1"/>
</dbReference>
<sequence length="318" mass="34860">MKVNKVLSSVAVAAVLSTAAPAYAADVIIGVPNWPSVRVTAHVLKVVLEDNLGLEVELQNGTNPVVFEAMDSGSMHVHPEVWLPNQSNLNNKFVNERKSVMVNPNGVAGDQAMCVTKGTAERTGITELSDLTNPDMAKNFDTDGDGKGEIWIGAAGWASTNVEKVRAKSYGYSETMQLKEMDETLALAEVDNAVAQKKDIVFFCYTPHHMFALHDLVILKEPKHDAAKWNVLQPTDDPEWLEKSDAAVAWNTAYLHIHYAAKLEEEQPAAAEVLKNVKLDTDTVSAMTYALVVEKQDPEAYAKKWVSENGALVDSWLN</sequence>
<organism evidence="3 4">
    <name type="scientific">Denitrobaculum tricleocarpae</name>
    <dbReference type="NCBI Taxonomy" id="2591009"/>
    <lineage>
        <taxon>Bacteria</taxon>
        <taxon>Pseudomonadati</taxon>
        <taxon>Pseudomonadota</taxon>
        <taxon>Alphaproteobacteria</taxon>
        <taxon>Rhodospirillales</taxon>
        <taxon>Rhodospirillaceae</taxon>
        <taxon>Denitrobaculum</taxon>
    </lineage>
</organism>
<accession>A0A545U0X9</accession>
<comment type="caution">
    <text evidence="3">The sequence shown here is derived from an EMBL/GenBank/DDBJ whole genome shotgun (WGS) entry which is preliminary data.</text>
</comment>
<keyword evidence="4" id="KW-1185">Reference proteome</keyword>
<feature type="signal peptide" evidence="1">
    <location>
        <begin position="1"/>
        <end position="24"/>
    </location>
</feature>
<dbReference type="OrthoDB" id="9787902at2"/>
<evidence type="ECO:0000256" key="1">
    <source>
        <dbReference type="SAM" id="SignalP"/>
    </source>
</evidence>
<protein>
    <submittedName>
        <fullName evidence="3">Amino acid-binding protein</fullName>
    </submittedName>
</protein>
<dbReference type="GO" id="GO:0043190">
    <property type="term" value="C:ATP-binding cassette (ABC) transporter complex"/>
    <property type="evidence" value="ECO:0007669"/>
    <property type="project" value="InterPro"/>
</dbReference>
<name>A0A545U0X9_9PROT</name>
<gene>
    <name evidence="3" type="ORF">FKG95_00190</name>
</gene>
<evidence type="ECO:0000313" key="4">
    <source>
        <dbReference type="Proteomes" id="UP000315252"/>
    </source>
</evidence>
<dbReference type="CDD" id="cd13642">
    <property type="entry name" value="PBP2_BCP_1"/>
    <property type="match status" value="1"/>
</dbReference>
<dbReference type="Gene3D" id="3.40.190.100">
    <property type="entry name" value="Glycine betaine-binding periplasmic protein, domain 2"/>
    <property type="match status" value="1"/>
</dbReference>
<evidence type="ECO:0000259" key="2">
    <source>
        <dbReference type="Pfam" id="PF04069"/>
    </source>
</evidence>
<dbReference type="Gene3D" id="3.10.105.10">
    <property type="entry name" value="Dipeptide-binding Protein, Domain 3"/>
    <property type="match status" value="2"/>
</dbReference>
<reference evidence="3 4" key="1">
    <citation type="submission" date="2019-06" db="EMBL/GenBank/DDBJ databases">
        <title>Whole genome sequence for Rhodospirillaceae sp. R148.</title>
        <authorList>
            <person name="Wang G."/>
        </authorList>
    </citation>
    <scope>NUCLEOTIDE SEQUENCE [LARGE SCALE GENOMIC DNA]</scope>
    <source>
        <strain evidence="3 4">R148</strain>
    </source>
</reference>
<dbReference type="InterPro" id="IPR007210">
    <property type="entry name" value="ABC_Gly_betaine_transp_sub-bd"/>
</dbReference>
<evidence type="ECO:0000313" key="3">
    <source>
        <dbReference type="EMBL" id="TQV83063.1"/>
    </source>
</evidence>
<feature type="chain" id="PRO_5022208266" evidence="1">
    <location>
        <begin position="25"/>
        <end position="318"/>
    </location>
</feature>
<dbReference type="AlphaFoldDB" id="A0A545U0X9"/>
<feature type="domain" description="ABC-type glycine betaine transport system substrate-binding" evidence="2">
    <location>
        <begin position="26"/>
        <end position="307"/>
    </location>
</feature>
<proteinExistence type="predicted"/>
<dbReference type="EMBL" id="VHSH01000001">
    <property type="protein sequence ID" value="TQV83063.1"/>
    <property type="molecule type" value="Genomic_DNA"/>
</dbReference>
<dbReference type="GO" id="GO:0022857">
    <property type="term" value="F:transmembrane transporter activity"/>
    <property type="evidence" value="ECO:0007669"/>
    <property type="project" value="InterPro"/>
</dbReference>
<dbReference type="Pfam" id="PF04069">
    <property type="entry name" value="OpuAC"/>
    <property type="match status" value="1"/>
</dbReference>
<keyword evidence="1" id="KW-0732">Signal</keyword>
<dbReference type="Proteomes" id="UP000315252">
    <property type="component" value="Unassembled WGS sequence"/>
</dbReference>